<reference evidence="1" key="2">
    <citation type="journal article" date="2015" name="Data Brief">
        <title>Shoot transcriptome of the giant reed, Arundo donax.</title>
        <authorList>
            <person name="Barrero R.A."/>
            <person name="Guerrero F.D."/>
            <person name="Moolhuijzen P."/>
            <person name="Goolsby J.A."/>
            <person name="Tidwell J."/>
            <person name="Bellgard S.E."/>
            <person name="Bellgard M.I."/>
        </authorList>
    </citation>
    <scope>NUCLEOTIDE SEQUENCE</scope>
    <source>
        <tissue evidence="1">Shoot tissue taken approximately 20 cm above the soil surface</tissue>
    </source>
</reference>
<protein>
    <submittedName>
        <fullName evidence="1">Uncharacterized protein</fullName>
    </submittedName>
</protein>
<proteinExistence type="predicted"/>
<dbReference type="AlphaFoldDB" id="A0A0A9ACF4"/>
<accession>A0A0A9ACF4</accession>
<dbReference type="EMBL" id="GBRH01251275">
    <property type="protein sequence ID" value="JAD46620.1"/>
    <property type="molecule type" value="Transcribed_RNA"/>
</dbReference>
<organism evidence="1">
    <name type="scientific">Arundo donax</name>
    <name type="common">Giant reed</name>
    <name type="synonym">Donax arundinaceus</name>
    <dbReference type="NCBI Taxonomy" id="35708"/>
    <lineage>
        <taxon>Eukaryota</taxon>
        <taxon>Viridiplantae</taxon>
        <taxon>Streptophyta</taxon>
        <taxon>Embryophyta</taxon>
        <taxon>Tracheophyta</taxon>
        <taxon>Spermatophyta</taxon>
        <taxon>Magnoliopsida</taxon>
        <taxon>Liliopsida</taxon>
        <taxon>Poales</taxon>
        <taxon>Poaceae</taxon>
        <taxon>PACMAD clade</taxon>
        <taxon>Arundinoideae</taxon>
        <taxon>Arundineae</taxon>
        <taxon>Arundo</taxon>
    </lineage>
</organism>
<sequence>MRTSRVLPHHRLRFALQCPCARSSLQGRMLQ</sequence>
<reference evidence="1" key="1">
    <citation type="submission" date="2014-09" db="EMBL/GenBank/DDBJ databases">
        <authorList>
            <person name="Magalhaes I.L.F."/>
            <person name="Oliveira U."/>
            <person name="Santos F.R."/>
            <person name="Vidigal T.H.D.A."/>
            <person name="Brescovit A.D."/>
            <person name="Santos A.J."/>
        </authorList>
    </citation>
    <scope>NUCLEOTIDE SEQUENCE</scope>
    <source>
        <tissue evidence="1">Shoot tissue taken approximately 20 cm above the soil surface</tissue>
    </source>
</reference>
<evidence type="ECO:0000313" key="1">
    <source>
        <dbReference type="EMBL" id="JAD46620.1"/>
    </source>
</evidence>
<name>A0A0A9ACF4_ARUDO</name>